<name>A0A1S2V9U4_9BACT</name>
<evidence type="ECO:0000313" key="2">
    <source>
        <dbReference type="EMBL" id="OIN55449.1"/>
    </source>
</evidence>
<proteinExistence type="predicted"/>
<keyword evidence="1" id="KW-0472">Membrane</keyword>
<accession>A0A1S2V9U4</accession>
<evidence type="ECO:0000256" key="1">
    <source>
        <dbReference type="SAM" id="Phobius"/>
    </source>
</evidence>
<organism evidence="2 3">
    <name type="scientific">Arsenicibacter rosenii</name>
    <dbReference type="NCBI Taxonomy" id="1750698"/>
    <lineage>
        <taxon>Bacteria</taxon>
        <taxon>Pseudomonadati</taxon>
        <taxon>Bacteroidota</taxon>
        <taxon>Cytophagia</taxon>
        <taxon>Cytophagales</taxon>
        <taxon>Spirosomataceae</taxon>
        <taxon>Arsenicibacter</taxon>
    </lineage>
</organism>
<dbReference type="AlphaFoldDB" id="A0A1S2V9U4"/>
<reference evidence="2 3" key="1">
    <citation type="submission" date="2016-10" db="EMBL/GenBank/DDBJ databases">
        <title>Arsenicibacter rosenii gen. nov., sp. nov., an efficient arsenic-methylating bacterium isolated from an arsenic-contaminated paddy soil.</title>
        <authorList>
            <person name="Huang K."/>
        </authorList>
    </citation>
    <scope>NUCLEOTIDE SEQUENCE [LARGE SCALE GENOMIC DNA]</scope>
    <source>
        <strain evidence="2 3">SM-1</strain>
    </source>
</reference>
<dbReference type="Proteomes" id="UP000181790">
    <property type="component" value="Unassembled WGS sequence"/>
</dbReference>
<dbReference type="RefSeq" id="WP_071506924.1">
    <property type="nucleotide sequence ID" value="NZ_MORL01000172.1"/>
</dbReference>
<protein>
    <recommendedName>
        <fullName evidence="4">Holin</fullName>
    </recommendedName>
</protein>
<keyword evidence="3" id="KW-1185">Reference proteome</keyword>
<feature type="transmembrane region" description="Helical" evidence="1">
    <location>
        <begin position="55"/>
        <end position="76"/>
    </location>
</feature>
<feature type="non-terminal residue" evidence="2">
    <location>
        <position position="1"/>
    </location>
</feature>
<feature type="transmembrane region" description="Helical" evidence="1">
    <location>
        <begin position="16"/>
        <end position="35"/>
    </location>
</feature>
<sequence length="83" mass="8890">NSLTLAQRLAGPTPKLFQIIRYVGVVLAGISGMLMTLQAEGAVLPEWLIFLADKAYLLAGAIATLISSLTVDMEAFKKKNALK</sequence>
<keyword evidence="1" id="KW-0812">Transmembrane</keyword>
<comment type="caution">
    <text evidence="2">The sequence shown here is derived from an EMBL/GenBank/DDBJ whole genome shotgun (WGS) entry which is preliminary data.</text>
</comment>
<keyword evidence="1" id="KW-1133">Transmembrane helix</keyword>
<evidence type="ECO:0008006" key="4">
    <source>
        <dbReference type="Google" id="ProtNLM"/>
    </source>
</evidence>
<evidence type="ECO:0000313" key="3">
    <source>
        <dbReference type="Proteomes" id="UP000181790"/>
    </source>
</evidence>
<dbReference type="EMBL" id="MORL01000172">
    <property type="protein sequence ID" value="OIN55449.1"/>
    <property type="molecule type" value="Genomic_DNA"/>
</dbReference>
<gene>
    <name evidence="2" type="ORF">BLX24_30595</name>
</gene>